<organism evidence="2 3">
    <name type="scientific">Nonomuraea spiralis</name>
    <dbReference type="NCBI Taxonomy" id="46182"/>
    <lineage>
        <taxon>Bacteria</taxon>
        <taxon>Bacillati</taxon>
        <taxon>Actinomycetota</taxon>
        <taxon>Actinomycetes</taxon>
        <taxon>Streptosporangiales</taxon>
        <taxon>Streptosporangiaceae</taxon>
        <taxon>Nonomuraea</taxon>
    </lineage>
</organism>
<proteinExistence type="predicted"/>
<dbReference type="Proteomes" id="UP001589647">
    <property type="component" value="Unassembled WGS sequence"/>
</dbReference>
<feature type="compositionally biased region" description="Low complexity" evidence="1">
    <location>
        <begin position="130"/>
        <end position="140"/>
    </location>
</feature>
<sequence length="155" mass="17290">MLPVNAHDLRPYWDTFRLRHPQWRLRLQHASFVDPFAGVRRGDVEALVGRLPIEEPDLTAGPVLFAEPAGVAGLLGRRLHAVPPPLGAPDRTWPAGTQHRGGAHPGRQRGDSTPWCGVPRPRTKRYGPWRRSSATSAPSRRTADRRTGKKFPPPR</sequence>
<evidence type="ECO:0000256" key="1">
    <source>
        <dbReference type="SAM" id="MobiDB-lite"/>
    </source>
</evidence>
<name>A0ABV5I836_9ACTN</name>
<dbReference type="RefSeq" id="WP_229823213.1">
    <property type="nucleotide sequence ID" value="NZ_BMRC01000001.1"/>
</dbReference>
<dbReference type="EMBL" id="JBHMEI010000001">
    <property type="protein sequence ID" value="MFB9200298.1"/>
    <property type="molecule type" value="Genomic_DNA"/>
</dbReference>
<reference evidence="2 3" key="1">
    <citation type="submission" date="2024-09" db="EMBL/GenBank/DDBJ databases">
        <authorList>
            <person name="Sun Q."/>
            <person name="Mori K."/>
        </authorList>
    </citation>
    <scope>NUCLEOTIDE SEQUENCE [LARGE SCALE GENOMIC DNA]</scope>
    <source>
        <strain evidence="2 3">CCM 3426</strain>
    </source>
</reference>
<protein>
    <submittedName>
        <fullName evidence="2">Substrate-binding domain-containing protein</fullName>
    </submittedName>
</protein>
<comment type="caution">
    <text evidence="2">The sequence shown here is derived from an EMBL/GenBank/DDBJ whole genome shotgun (WGS) entry which is preliminary data.</text>
</comment>
<accession>A0ABV5I836</accession>
<evidence type="ECO:0000313" key="3">
    <source>
        <dbReference type="Proteomes" id="UP001589647"/>
    </source>
</evidence>
<gene>
    <name evidence="2" type="ORF">ACFFV7_03755</name>
</gene>
<feature type="region of interest" description="Disordered" evidence="1">
    <location>
        <begin position="81"/>
        <end position="155"/>
    </location>
</feature>
<keyword evidence="3" id="KW-1185">Reference proteome</keyword>
<evidence type="ECO:0000313" key="2">
    <source>
        <dbReference type="EMBL" id="MFB9200298.1"/>
    </source>
</evidence>